<evidence type="ECO:0000313" key="3">
    <source>
        <dbReference type="Proteomes" id="UP000028984"/>
    </source>
</evidence>
<dbReference type="Pfam" id="PF05857">
    <property type="entry name" value="TraX"/>
    <property type="match status" value="1"/>
</dbReference>
<dbReference type="STRING" id="1437610.BREU_0349"/>
<gene>
    <name evidence="2" type="ORF">BREU_0349</name>
</gene>
<feature type="transmembrane region" description="Helical" evidence="1">
    <location>
        <begin position="162"/>
        <end position="183"/>
    </location>
</feature>
<protein>
    <submittedName>
        <fullName evidence="2">Protein TraX</fullName>
    </submittedName>
</protein>
<feature type="transmembrane region" description="Helical" evidence="1">
    <location>
        <begin position="189"/>
        <end position="206"/>
    </location>
</feature>
<organism evidence="2 3">
    <name type="scientific">Bifidobacterium reuteri DSM 23975</name>
    <dbReference type="NCBI Taxonomy" id="1437610"/>
    <lineage>
        <taxon>Bacteria</taxon>
        <taxon>Bacillati</taxon>
        <taxon>Actinomycetota</taxon>
        <taxon>Actinomycetes</taxon>
        <taxon>Bifidobacteriales</taxon>
        <taxon>Bifidobacteriaceae</taxon>
        <taxon>Bifidobacterium</taxon>
    </lineage>
</organism>
<evidence type="ECO:0000256" key="1">
    <source>
        <dbReference type="SAM" id="Phobius"/>
    </source>
</evidence>
<feature type="transmembrane region" description="Helical" evidence="1">
    <location>
        <begin position="213"/>
        <end position="236"/>
    </location>
</feature>
<feature type="transmembrane region" description="Helical" evidence="1">
    <location>
        <begin position="122"/>
        <end position="141"/>
    </location>
</feature>
<dbReference type="OrthoDB" id="81897at2"/>
<keyword evidence="3" id="KW-1185">Reference proteome</keyword>
<dbReference type="AlphaFoldDB" id="A0A087CY99"/>
<name>A0A087CY99_9BIFI</name>
<dbReference type="eggNOG" id="ENOG5032WBP">
    <property type="taxonomic scope" value="Bacteria"/>
</dbReference>
<dbReference type="InterPro" id="IPR008875">
    <property type="entry name" value="TraX"/>
</dbReference>
<dbReference type="EMBL" id="JGZK01000001">
    <property type="protein sequence ID" value="KFI88249.1"/>
    <property type="molecule type" value="Genomic_DNA"/>
</dbReference>
<feature type="transmembrane region" description="Helical" evidence="1">
    <location>
        <begin position="248"/>
        <end position="266"/>
    </location>
</feature>
<evidence type="ECO:0000313" key="2">
    <source>
        <dbReference type="EMBL" id="KFI88249.1"/>
    </source>
</evidence>
<dbReference type="Proteomes" id="UP000028984">
    <property type="component" value="Unassembled WGS sequence"/>
</dbReference>
<keyword evidence="1" id="KW-0472">Membrane</keyword>
<keyword evidence="1" id="KW-0812">Transmembrane</keyword>
<reference evidence="2 3" key="1">
    <citation type="submission" date="2014-03" db="EMBL/GenBank/DDBJ databases">
        <title>Genomics of Bifidobacteria.</title>
        <authorList>
            <person name="Ventura M."/>
            <person name="Milani C."/>
            <person name="Lugli G.A."/>
        </authorList>
    </citation>
    <scope>NUCLEOTIDE SEQUENCE [LARGE SCALE GENOMIC DNA]</scope>
    <source>
        <strain evidence="2 3">DSM 23975</strain>
    </source>
</reference>
<dbReference type="RefSeq" id="WP_044089451.1">
    <property type="nucleotide sequence ID" value="NZ_JDUW01000009.1"/>
</dbReference>
<proteinExistence type="predicted"/>
<sequence>MNEVEMAKQRRGEKRRRKGLSVFRLKMIGALFMALGVAGVSVLPAMLGDPTQDMAALTVVVACTAASWCAIPIYSWLLFDGYRHTGSIGKYVLRLFIVAVVSDVPYDLIMTGKPFDLSAQNPVYGLVIALVVLMLVDWIAYQYGGESLRPWSGARRGGAAAVRWLLTIVVILAGLLWALLLRVGVDQRIMHTGVLTLLFVLVFYFLNARENTMMFTAGLLGAVMCITPGIGVAFLHYRNDEVGFKQSWTKWAWYAVYPVLLIIGALA</sequence>
<feature type="transmembrane region" description="Helical" evidence="1">
    <location>
        <begin position="55"/>
        <end position="79"/>
    </location>
</feature>
<comment type="caution">
    <text evidence="2">The sequence shown here is derived from an EMBL/GenBank/DDBJ whole genome shotgun (WGS) entry which is preliminary data.</text>
</comment>
<feature type="transmembrane region" description="Helical" evidence="1">
    <location>
        <begin position="21"/>
        <end position="43"/>
    </location>
</feature>
<accession>A0A087CY99</accession>
<feature type="transmembrane region" description="Helical" evidence="1">
    <location>
        <begin position="91"/>
        <end position="110"/>
    </location>
</feature>
<keyword evidence="1" id="KW-1133">Transmembrane helix</keyword>